<dbReference type="InterPro" id="IPR011050">
    <property type="entry name" value="Pectin_lyase_fold/virulence"/>
</dbReference>
<proteinExistence type="predicted"/>
<organism evidence="3 4">
    <name type="scientific">Selenomonas ruminantium</name>
    <dbReference type="NCBI Taxonomy" id="971"/>
    <lineage>
        <taxon>Bacteria</taxon>
        <taxon>Bacillati</taxon>
        <taxon>Bacillota</taxon>
        <taxon>Negativicutes</taxon>
        <taxon>Selenomonadales</taxon>
        <taxon>Selenomonadaceae</taxon>
        <taxon>Selenomonas</taxon>
    </lineage>
</organism>
<evidence type="ECO:0000313" key="4">
    <source>
        <dbReference type="Proteomes" id="UP000182958"/>
    </source>
</evidence>
<dbReference type="InterPro" id="IPR012334">
    <property type="entry name" value="Pectin_lyas_fold"/>
</dbReference>
<feature type="domain" description="Filamentous haemagglutinin FhaB/tRNA nuclease CdiA-like TPS" evidence="2">
    <location>
        <begin position="29"/>
        <end position="143"/>
    </location>
</feature>
<protein>
    <submittedName>
        <fullName evidence="3">Filamentous hemagglutinin family N-terminal domain-containing protein</fullName>
    </submittedName>
</protein>
<feature type="region of interest" description="Disordered" evidence="1">
    <location>
        <begin position="2849"/>
        <end position="2894"/>
    </location>
</feature>
<evidence type="ECO:0000259" key="2">
    <source>
        <dbReference type="SMART" id="SM00912"/>
    </source>
</evidence>
<reference evidence="4" key="1">
    <citation type="submission" date="2016-11" db="EMBL/GenBank/DDBJ databases">
        <authorList>
            <person name="Varghese N."/>
            <person name="Submissions S."/>
        </authorList>
    </citation>
    <scope>NUCLEOTIDE SEQUENCE [LARGE SCALE GENOMIC DNA]</scope>
    <source>
        <strain evidence="4">C3</strain>
    </source>
</reference>
<gene>
    <name evidence="3" type="ORF">SAMN02910323_1257</name>
</gene>
<dbReference type="NCBIfam" id="TIGR01901">
    <property type="entry name" value="adhes_NPXG"/>
    <property type="match status" value="1"/>
</dbReference>
<dbReference type="InterPro" id="IPR008638">
    <property type="entry name" value="FhaB/CdiA-like_TPS"/>
</dbReference>
<accession>A0A1K1N854</accession>
<evidence type="ECO:0000313" key="3">
    <source>
        <dbReference type="EMBL" id="SFW31642.1"/>
    </source>
</evidence>
<dbReference type="SMART" id="SM00912">
    <property type="entry name" value="Haemagg_act"/>
    <property type="match status" value="1"/>
</dbReference>
<dbReference type="Proteomes" id="UP000182958">
    <property type="component" value="Unassembled WGS sequence"/>
</dbReference>
<feature type="compositionally biased region" description="Basic and acidic residues" evidence="1">
    <location>
        <begin position="2857"/>
        <end position="2867"/>
    </location>
</feature>
<dbReference type="RefSeq" id="WP_072305932.1">
    <property type="nucleotide sequence ID" value="NZ_FPJA01000005.1"/>
</dbReference>
<evidence type="ECO:0000256" key="1">
    <source>
        <dbReference type="SAM" id="MobiDB-lite"/>
    </source>
</evidence>
<dbReference type="InterPro" id="IPR041248">
    <property type="entry name" value="YDG"/>
</dbReference>
<sequence length="2894" mass="307891">MEKKINKEKLAAQVSLTLMAGMFSIVPVVYGAPVLDTTKENTATVSSAGLTTNVVGQAQNSVVHWQDFSVATGETVQFDADNPEVARNYLNLVTGDKQSQIDGAIKGGADVYIINRHGVIFGKGASVDVGNLYVSTIAASAIDTDKINNFHDQGTNPLTDTASRADADIVNMGTIKANSVYVEGGNIKFMNTEKVKATTVTAVTPKEKGTVRFDHKSSVTDAEISNFTAKGIRNDYTLISSLSEITELDGRYALAGDITLSPTNLQTSIGTNASTPFTGAFDGNFFAISGYQSKGEDDYAGLFGYTIGATIENVGLKNATVMGKLSAGSLIGVAEETTIRNVFNQAGGHGIWVTSSNSEAIAGGIVGRATNSTTITNAYNTAPVHGSQPNYKAGGIVGSLTDSSLTNVYNTGSVYKDGSTVINAGIAYTADSKSSITNAYTTSGAILAAGSPKKQTNTYVINNTAKTITSDSNGESVGKSAKQKDNYKFWDNANGKNEWAIYNDLPILRSFLTAKGTVSVNATLGGQTLTHNSDGDIVWTYNGKTNKINATSSVGESKEVEVRNKGTYTLFSSTQDGYDYIGNAIIVKPYQIKTGINTDTDITKVYDGNANAETVVSKLLEGTNGDIFEADRNKVSIAPALKYAKFTTDPDGKNESPDAGAGKYVKVEGKVTLTGDEYGNYELVDYSGNVGSVDEDTNEYSLTFTGTSEKGVIEQRELRIELTSPTGIDREYNGLYTVYDANQPETQNYTPEAQIKVSDPQSKNDGLVAGHIIAGTDGLTLGLTYNSAANYVDKNSDGTYTKTKMADSHSVEYAGIKLNDSLGKNYKLVDAKNNTVIYSASINGLEGSGINAGTGGALYGTGTIARKNISAGGFSINGTAQGAVKTYDNTEFYDDGSEGQLVYSDEVVHNADKTSWDDVTFTVTKDDQGHYGYFTKSTTDTTHVTDAGENYGVAYHVTIGGTDAKNYKVNGTDIEIGKAIDVTGGSGKIEKRVITLKLGDKTTNIDKTYDGDDKVKVTHDNTLTSAISLEDGLVKYADGSNQLISSDGTKLSITGAYDSKDVKKSNEYGVGADQGITYTITVVDGTINGKAANYVFQTKEGASSQTITGATGAINPVHIKDIQFVDVYKDYDKSDKVKGAQEHDKIAIADITDGTNSVLVSGEALTGIFNTNLIDGTYGSGNTDDTFMADAHVQRDPDTKDVISGTVKYTGKDTAGNVTSLRDSIITDNYVLDNDTPYYGVGTINPLTITALTLAQTKDITKAYDGNASVAYTDVNGNTHEAAEFVGTLSTEVGGESFDLTDKYSVHTAEYASKDVAWDGNDVTKQKVTYLLNVAEDGDYAIADSLKDTTNTYVQIEYTGAEGGTITPRKLKAQAAADFSKTYDGTNVIYDGATPLSGNGVVTFSGYDKAEYGLVDGDLNANTSTAVYDDVNAGNNKTINYTAKIGTGKDTTAKNYEIYVDDGHGNWTTGTSFTKNNGTINQAGLYVTFDNVEKYYDGNRYLLDKNNQSLIKPNYHNGIKTRGTVLDDVRVNFASNEDSFFDSANVVRDSNGQVTSQNVTYKFTLAGDTADNYFIADANGNEVITKEGLKTVINGRGTIKPKILTDADVILNFGEVSKVYDMDSAVTYTHSEAEYGSQAGSKNAADYIDTFTIDGVVFKNADKDEINTYYTAAGIYLNDTTETTGVDADKARFTISLTDMAVSNFNLSGVTFYNATDKTLTKTTAATITPKNVTVSFNDPTVTKVYNGKKDVVTGSTQQNPDGTGSMAIGTDILDVSGIISGDTAYLDRDNINARYADKNVAYGADGEVTAKNVYYDAVLKGDNAKNYKLVYGSQESALTDDKPALTLTGQGTITPKEITADFDYDGNVAADDYNKKAGDTTANKAYDATDTVNSLASKTINGVNGEVIKLNDSNIEGTYGKWTADASGTLTGIGAGGQTEKGTFEANGDVNWLGTGNTEDEKTGYKAVKYTNLQNALAHATDPNNTAGFSGKNYTIANTVYFTEAAKKGKIRQLAVTADKVHERWNAPITKEYDGNSDVLNPEQYLTIYTDVTGSEVDLKYNLTSAVYDNKQVDVVAAHGVTYTLNDLQAQEFNNFKMDNALLAKYHGKEFKSQTNVTEPTDKSIMPAGSITPRVLTIKLAQPSGYDKIYDGGTDVKDANGNKIEEFAYVFDMGDKTAIVADDKDDTDKVNLIVTGEYNNAEANLTPEGETISGKEAKKTINYTATLSGSKAGNYMVANAALTGAGTIKQRTVYVAFDANGGKDIDRDYNGAADTSADADKNQRDNHIQLVDAVAGGNTGLLTGDKDNVSLVKGDIQANYAQDGNVVRDEQTKRVLTKDVYFTNFNLQGTNNSGNYAVRAQDGTTTLKGSGKINPLSVTVTRNDAPTKVYDGNGSIDTNTDNFTATVTGGVGEAVKDFLTITGHYIEDQNNDVNAGENKSYTYTLSMDGSPNYDLASNTIEGTDGVIKKRTISANFNNGILTKVYDGNNDGTSELLTNVANEVYDATNNTDNSLTNARFTLNDVVPGEDALLTGTATFGGKDAGEYDVTYTLTLNNSNYQFADDGSDSVTFDGTGCISRRDLIITATPVSINAGEAMPKFTGTVSGFVDGERDNYTAFINGLTYQTEDGVDTSNPGQYGVYGWYTDKDTSSGLLGRNYKYSQAPSNSTALTVNYVNQNGNPDTKITPNSNVYHQISKDMNSGFGDNGAAAIEYKDKSGKVLGTEKIDSGEINGKGLMIGGGADMSKQTDSNANIGIAGGDIVNMEGANAAGSVNVETTGDGTVVNLEVFSIGGDKQSGDNNSAAEITNTADKTYSLDLDNPTEGEIAIKNTNDTTGTLSSIAITDGKQNILGEEAEDKKDEQEKEGTIAIKSSNGEDDDEIELTVEKQGVNVA</sequence>
<dbReference type="Pfam" id="PF18657">
    <property type="entry name" value="YDG"/>
    <property type="match status" value="2"/>
</dbReference>
<keyword evidence="4" id="KW-1185">Reference proteome</keyword>
<dbReference type="EMBL" id="FPJA01000005">
    <property type="protein sequence ID" value="SFW31642.1"/>
    <property type="molecule type" value="Genomic_DNA"/>
</dbReference>
<name>A0A1K1N854_SELRU</name>
<dbReference type="Gene3D" id="2.160.20.10">
    <property type="entry name" value="Single-stranded right-handed beta-helix, Pectin lyase-like"/>
    <property type="match status" value="1"/>
</dbReference>
<dbReference type="SUPFAM" id="SSF51126">
    <property type="entry name" value="Pectin lyase-like"/>
    <property type="match status" value="1"/>
</dbReference>